<dbReference type="Proteomes" id="UP000288805">
    <property type="component" value="Unassembled WGS sequence"/>
</dbReference>
<name>A0A438FF50_VITVI</name>
<dbReference type="GO" id="GO:0006355">
    <property type="term" value="P:regulation of DNA-templated transcription"/>
    <property type="evidence" value="ECO:0007669"/>
    <property type="project" value="InterPro"/>
</dbReference>
<evidence type="ECO:0000313" key="6">
    <source>
        <dbReference type="EMBL" id="RVW58598.1"/>
    </source>
</evidence>
<evidence type="ECO:0000256" key="1">
    <source>
        <dbReference type="ARBA" id="ARBA00023015"/>
    </source>
</evidence>
<keyword evidence="2" id="KW-0238">DNA-binding</keyword>
<evidence type="ECO:0000313" key="7">
    <source>
        <dbReference type="Proteomes" id="UP000288805"/>
    </source>
</evidence>
<accession>A0A438FF50</accession>
<keyword evidence="3" id="KW-0804">Transcription</keyword>
<sequence length="217" mass="24615">MKLQGKRLQELNRVIPDVNIYELEPWHLPRLSGEVCRRDTEQWFFFIPRQAREVQGGRPSRTTGSGYWKATGSPSYVYSSDNRVIGVKKTMVFYNGKALLAEKLSGRCKSTEPLKQMLPQSLSRVYVISGSFRAFDRRPLASDERRTSQQVRRQHAAAAAAAAAAVSSDHVQDTQMMEKRSSSPECSYSGGYDHVHLQASSAPIDDFLWDWGQLDWL</sequence>
<proteinExistence type="predicted"/>
<evidence type="ECO:0000256" key="2">
    <source>
        <dbReference type="ARBA" id="ARBA00023125"/>
    </source>
</evidence>
<dbReference type="PROSITE" id="PS51005">
    <property type="entry name" value="NAC"/>
    <property type="match status" value="1"/>
</dbReference>
<organism evidence="6 7">
    <name type="scientific">Vitis vinifera</name>
    <name type="common">Grape</name>
    <dbReference type="NCBI Taxonomy" id="29760"/>
    <lineage>
        <taxon>Eukaryota</taxon>
        <taxon>Viridiplantae</taxon>
        <taxon>Streptophyta</taxon>
        <taxon>Embryophyta</taxon>
        <taxon>Tracheophyta</taxon>
        <taxon>Spermatophyta</taxon>
        <taxon>Magnoliopsida</taxon>
        <taxon>eudicotyledons</taxon>
        <taxon>Gunneridae</taxon>
        <taxon>Pentapetalae</taxon>
        <taxon>rosids</taxon>
        <taxon>Vitales</taxon>
        <taxon>Vitaceae</taxon>
        <taxon>Viteae</taxon>
        <taxon>Vitis</taxon>
    </lineage>
</organism>
<keyword evidence="1" id="KW-0805">Transcription regulation</keyword>
<keyword evidence="4" id="KW-0539">Nucleus</keyword>
<gene>
    <name evidence="6" type="primary">NAC090_5</name>
    <name evidence="6" type="ORF">CK203_114017</name>
</gene>
<feature type="domain" description="NAC" evidence="5">
    <location>
        <begin position="1"/>
        <end position="128"/>
    </location>
</feature>
<evidence type="ECO:0000259" key="5">
    <source>
        <dbReference type="PROSITE" id="PS51005"/>
    </source>
</evidence>
<dbReference type="SUPFAM" id="SSF101941">
    <property type="entry name" value="NAC domain"/>
    <property type="match status" value="1"/>
</dbReference>
<dbReference type="Gene3D" id="2.170.150.80">
    <property type="entry name" value="NAC domain"/>
    <property type="match status" value="1"/>
</dbReference>
<comment type="caution">
    <text evidence="6">The sequence shown here is derived from an EMBL/GenBank/DDBJ whole genome shotgun (WGS) entry which is preliminary data.</text>
</comment>
<dbReference type="EMBL" id="QGNW01000939">
    <property type="protein sequence ID" value="RVW58598.1"/>
    <property type="molecule type" value="Genomic_DNA"/>
</dbReference>
<dbReference type="InterPro" id="IPR036093">
    <property type="entry name" value="NAC_dom_sf"/>
</dbReference>
<dbReference type="GO" id="GO:0003677">
    <property type="term" value="F:DNA binding"/>
    <property type="evidence" value="ECO:0007669"/>
    <property type="project" value="UniProtKB-KW"/>
</dbReference>
<dbReference type="AlphaFoldDB" id="A0A438FF50"/>
<dbReference type="PANTHER" id="PTHR31744">
    <property type="entry name" value="PROTEIN CUP-SHAPED COTYLEDON 2-RELATED"/>
    <property type="match status" value="1"/>
</dbReference>
<protein>
    <submittedName>
        <fullName evidence="6">NAC domain-containing protein 90</fullName>
    </submittedName>
</protein>
<dbReference type="PANTHER" id="PTHR31744:SF220">
    <property type="entry name" value="LOW QUALITY PROTEIN: NAC DOMAIN-CONTAINING PROTEIN 90-LIKE"/>
    <property type="match status" value="1"/>
</dbReference>
<evidence type="ECO:0000256" key="3">
    <source>
        <dbReference type="ARBA" id="ARBA00023163"/>
    </source>
</evidence>
<evidence type="ECO:0000256" key="4">
    <source>
        <dbReference type="ARBA" id="ARBA00023242"/>
    </source>
</evidence>
<reference evidence="6 7" key="1">
    <citation type="journal article" date="2018" name="PLoS Genet.">
        <title>Population sequencing reveals clonal diversity and ancestral inbreeding in the grapevine cultivar Chardonnay.</title>
        <authorList>
            <person name="Roach M.J."/>
            <person name="Johnson D.L."/>
            <person name="Bohlmann J."/>
            <person name="van Vuuren H.J."/>
            <person name="Jones S.J."/>
            <person name="Pretorius I.S."/>
            <person name="Schmidt S.A."/>
            <person name="Borneman A.R."/>
        </authorList>
    </citation>
    <scope>NUCLEOTIDE SEQUENCE [LARGE SCALE GENOMIC DNA]</scope>
    <source>
        <strain evidence="7">cv. Chardonnay</strain>
        <tissue evidence="6">Leaf</tissue>
    </source>
</reference>
<dbReference type="Pfam" id="PF02365">
    <property type="entry name" value="NAM"/>
    <property type="match status" value="1"/>
</dbReference>
<dbReference type="InterPro" id="IPR003441">
    <property type="entry name" value="NAC-dom"/>
</dbReference>